<dbReference type="Pfam" id="PF11066">
    <property type="entry name" value="DUF2867"/>
    <property type="match status" value="1"/>
</dbReference>
<dbReference type="InterPro" id="IPR016040">
    <property type="entry name" value="NAD(P)-bd_dom"/>
</dbReference>
<feature type="domain" description="NAD(P)-binding" evidence="1">
    <location>
        <begin position="14"/>
        <end position="157"/>
    </location>
</feature>
<dbReference type="InterPro" id="IPR051783">
    <property type="entry name" value="NAD(P)-dependent_oxidoreduct"/>
</dbReference>
<organism evidence="2 3">
    <name type="scientific">Syntrophobacter fumaroxidans (strain DSM 10017 / MPOB)</name>
    <dbReference type="NCBI Taxonomy" id="335543"/>
    <lineage>
        <taxon>Bacteria</taxon>
        <taxon>Pseudomonadati</taxon>
        <taxon>Thermodesulfobacteriota</taxon>
        <taxon>Syntrophobacteria</taxon>
        <taxon>Syntrophobacterales</taxon>
        <taxon>Syntrophobacteraceae</taxon>
        <taxon>Syntrophobacter</taxon>
    </lineage>
</organism>
<dbReference type="InParanoid" id="A0LHP4"/>
<dbReference type="Pfam" id="PF13460">
    <property type="entry name" value="NAD_binding_10"/>
    <property type="match status" value="1"/>
</dbReference>
<dbReference type="GO" id="GO:0005737">
    <property type="term" value="C:cytoplasm"/>
    <property type="evidence" value="ECO:0007669"/>
    <property type="project" value="TreeGrafter"/>
</dbReference>
<dbReference type="PANTHER" id="PTHR48079">
    <property type="entry name" value="PROTEIN YEEZ"/>
    <property type="match status" value="1"/>
</dbReference>
<dbReference type="HOGENOM" id="CLU_007383_6_11_7"/>
<dbReference type="KEGG" id="sfu:Sfum_1254"/>
<dbReference type="EMBL" id="CP000478">
    <property type="protein sequence ID" value="ABK16946.1"/>
    <property type="molecule type" value="Genomic_DNA"/>
</dbReference>
<dbReference type="GO" id="GO:0004029">
    <property type="term" value="F:aldehyde dehydrogenase (NAD+) activity"/>
    <property type="evidence" value="ECO:0007669"/>
    <property type="project" value="TreeGrafter"/>
</dbReference>
<dbReference type="OrthoDB" id="9774199at2"/>
<dbReference type="AlphaFoldDB" id="A0LHP4"/>
<dbReference type="Proteomes" id="UP000001784">
    <property type="component" value="Chromosome"/>
</dbReference>
<accession>A0LHP4</accession>
<name>A0LHP4_SYNFM</name>
<dbReference type="InterPro" id="IPR036291">
    <property type="entry name" value="NAD(P)-bd_dom_sf"/>
</dbReference>
<reference evidence="2 3" key="1">
    <citation type="submission" date="2006-10" db="EMBL/GenBank/DDBJ databases">
        <title>Complete sequence of Syntrophobacter fumaroxidans MPOB.</title>
        <authorList>
            <consortium name="US DOE Joint Genome Institute"/>
            <person name="Copeland A."/>
            <person name="Lucas S."/>
            <person name="Lapidus A."/>
            <person name="Barry K."/>
            <person name="Detter J.C."/>
            <person name="Glavina del Rio T."/>
            <person name="Hammon N."/>
            <person name="Israni S."/>
            <person name="Pitluck S."/>
            <person name="Goltsman E.G."/>
            <person name="Martinez M."/>
            <person name="Schmutz J."/>
            <person name="Larimer F."/>
            <person name="Land M."/>
            <person name="Hauser L."/>
            <person name="Kyrpides N."/>
            <person name="Kim E."/>
            <person name="Boone D.R."/>
            <person name="Brockman F."/>
            <person name="Culley D."/>
            <person name="Ferry J."/>
            <person name="Gunsalus R."/>
            <person name="McInerney M.J."/>
            <person name="Morrison M."/>
            <person name="Plugge C."/>
            <person name="Rohlin L."/>
            <person name="Scholten J."/>
            <person name="Sieber J."/>
            <person name="Stams A.J.M."/>
            <person name="Worm P."/>
            <person name="Henstra A.M."/>
            <person name="Richardson P."/>
        </authorList>
    </citation>
    <scope>NUCLEOTIDE SEQUENCE [LARGE SCALE GENOMIC DNA]</scope>
    <source>
        <strain evidence="3">DSM 10017 / MPOB</strain>
    </source>
</reference>
<dbReference type="RefSeq" id="WP_011698117.1">
    <property type="nucleotide sequence ID" value="NC_008554.1"/>
</dbReference>
<dbReference type="eggNOG" id="COG0702">
    <property type="taxonomic scope" value="Bacteria"/>
</dbReference>
<dbReference type="STRING" id="335543.Sfum_1254"/>
<proteinExistence type="predicted"/>
<sequence>MSDPRKTRPILVIGATGYIGGRLVPKLLELGYTVRVMGRSLSKLESRPWATHARLEAVRGDVLDVRSLKRAVRGCWAAFYLVHSMSTSHRDFADLDRLAAWNMVEASGGSTLERIIYLGGLGDESDPMLSKHLRSRLEVARILRTGPVPVTTLRAAMILGSGSASFEILRYLVDRLPVMLTPRWVHTPVQPICIRNVLNYLVGCLEKEETIGQTFDIGGPEVVTYERLIRIYACAAGLRERVVIPVSFISPQMSALWISFVTPVPAPLGRALTEGLLNEVVCRDERIRRIIPQDLMTCRDAIERAIEKIERHRVEACWTDAGRLLPPEWTYCGDEPYAGGTVLACAYRIRIEASPGEIWEHIVRIGGRTGWYYGGPLWRIRGWLDKLFGGTSLLRGRRDPRNLYVGDALDFWRVLEVSAPFRLLLLSEMKLPGEAILEFRICPLGRNECELQQVARFLPKGFLGLAYWYSLYGAHRILFKGMLRTIAREVGKPVTRGPERFEPGLNLVCRID</sequence>
<keyword evidence="3" id="KW-1185">Reference proteome</keyword>
<dbReference type="PANTHER" id="PTHR48079:SF6">
    <property type="entry name" value="NAD(P)-BINDING DOMAIN-CONTAINING PROTEIN-RELATED"/>
    <property type="match status" value="1"/>
</dbReference>
<evidence type="ECO:0000259" key="1">
    <source>
        <dbReference type="Pfam" id="PF13460"/>
    </source>
</evidence>
<dbReference type="FunCoup" id="A0LHP4">
    <property type="interactions" value="107"/>
</dbReference>
<dbReference type="InterPro" id="IPR021295">
    <property type="entry name" value="DUF2867"/>
</dbReference>
<evidence type="ECO:0000313" key="3">
    <source>
        <dbReference type="Proteomes" id="UP000001784"/>
    </source>
</evidence>
<dbReference type="Gene3D" id="3.40.50.720">
    <property type="entry name" value="NAD(P)-binding Rossmann-like Domain"/>
    <property type="match status" value="1"/>
</dbReference>
<dbReference type="SUPFAM" id="SSF51735">
    <property type="entry name" value="NAD(P)-binding Rossmann-fold domains"/>
    <property type="match status" value="1"/>
</dbReference>
<protein>
    <submittedName>
        <fullName evidence="2">NAD-dependent epimerase/dehydratase</fullName>
    </submittedName>
</protein>
<evidence type="ECO:0000313" key="2">
    <source>
        <dbReference type="EMBL" id="ABK16946.1"/>
    </source>
</evidence>
<dbReference type="SUPFAM" id="SSF55961">
    <property type="entry name" value="Bet v1-like"/>
    <property type="match status" value="1"/>
</dbReference>
<gene>
    <name evidence="2" type="ordered locus">Sfum_1254</name>
</gene>